<keyword evidence="5" id="KW-1185">Reference proteome</keyword>
<evidence type="ECO:0000313" key="5">
    <source>
        <dbReference type="Proteomes" id="UP001210231"/>
    </source>
</evidence>
<dbReference type="RefSeq" id="WP_407030369.1">
    <property type="nucleotide sequence ID" value="NZ_JAQGEF010000004.1"/>
</dbReference>
<dbReference type="InterPro" id="IPR009722">
    <property type="entry name" value="YjiK/CarP"/>
</dbReference>
<comment type="subcellular location">
    <subcellularLocation>
        <location evidence="1">Cell membrane</location>
    </subcellularLocation>
</comment>
<protein>
    <submittedName>
        <fullName evidence="4">SdiA-regulated domain-containing protein</fullName>
    </submittedName>
</protein>
<keyword evidence="2" id="KW-1003">Cell membrane</keyword>
<comment type="caution">
    <text evidence="4">The sequence shown here is derived from an EMBL/GenBank/DDBJ whole genome shotgun (WGS) entry which is preliminary data.</text>
</comment>
<accession>A0ABT4UGY2</accession>
<dbReference type="EMBL" id="JAQGEF010000004">
    <property type="protein sequence ID" value="MDA3614040.1"/>
    <property type="molecule type" value="Genomic_DNA"/>
</dbReference>
<dbReference type="SUPFAM" id="SSF63829">
    <property type="entry name" value="Calcium-dependent phosphotriesterase"/>
    <property type="match status" value="1"/>
</dbReference>
<name>A0ABT4UGY2_9BACT</name>
<proteinExistence type="predicted"/>
<organism evidence="4 5">
    <name type="scientific">Polluticaenibacter yanchengensis</name>
    <dbReference type="NCBI Taxonomy" id="3014562"/>
    <lineage>
        <taxon>Bacteria</taxon>
        <taxon>Pseudomonadati</taxon>
        <taxon>Bacteroidota</taxon>
        <taxon>Chitinophagia</taxon>
        <taxon>Chitinophagales</taxon>
        <taxon>Chitinophagaceae</taxon>
        <taxon>Polluticaenibacter</taxon>
    </lineage>
</organism>
<reference evidence="4 5" key="1">
    <citation type="submission" date="2022-12" db="EMBL/GenBank/DDBJ databases">
        <title>Chitinophagaceae gen. sp. nov., a new member of the family Chitinophagaceae, isolated from soil in a chemical factory.</title>
        <authorList>
            <person name="Ke Z."/>
        </authorList>
    </citation>
    <scope>NUCLEOTIDE SEQUENCE [LARGE SCALE GENOMIC DNA]</scope>
    <source>
        <strain evidence="4 5">LY-5</strain>
    </source>
</reference>
<dbReference type="Pfam" id="PF06977">
    <property type="entry name" value="SdiA-regulated"/>
    <property type="match status" value="1"/>
</dbReference>
<evidence type="ECO:0000256" key="1">
    <source>
        <dbReference type="ARBA" id="ARBA00004236"/>
    </source>
</evidence>
<evidence type="ECO:0000313" key="4">
    <source>
        <dbReference type="EMBL" id="MDA3614040.1"/>
    </source>
</evidence>
<dbReference type="Proteomes" id="UP001210231">
    <property type="component" value="Unassembled WGS sequence"/>
</dbReference>
<evidence type="ECO:0000256" key="3">
    <source>
        <dbReference type="ARBA" id="ARBA00023136"/>
    </source>
</evidence>
<sequence>MLKKIFVLILVWCCVACVSVNEDYISLKGYNWKTPKEIKLPEILKEISGICFDPNNEKELLAIQDEDGILFKINTETEQIQQSSFEMPGDYEDISVLDSLVLVLRSDGLILAFDKDSIGKTGVIPVKFSFEKVLPKAEYEGFYVDAGSQYIYALPKEDKHEKKSGIKNIYVLKLTDGSLQLIDTKSLSIDDIAGKLGKKNLGFKPSAITKNIKNTNWYILSSVNNCLVEYSNEWQLLNVYKLAKKQLLQPEGMVFDSGGNLYISSEGDALKSGYILRFDYLED</sequence>
<evidence type="ECO:0000256" key="2">
    <source>
        <dbReference type="ARBA" id="ARBA00022475"/>
    </source>
</evidence>
<keyword evidence="3" id="KW-0472">Membrane</keyword>
<gene>
    <name evidence="4" type="ORF">O3P16_04430</name>
</gene>